<evidence type="ECO:0000313" key="7">
    <source>
        <dbReference type="EMBL" id="AKV81566.1"/>
    </source>
</evidence>
<dbReference type="Proteomes" id="UP000056255">
    <property type="component" value="Chromosome"/>
</dbReference>
<dbReference type="InterPro" id="IPR052899">
    <property type="entry name" value="Class-I_DAHP_synthase"/>
</dbReference>
<evidence type="ECO:0000313" key="3">
    <source>
        <dbReference type="EMBL" id="AIM28000.1"/>
    </source>
</evidence>
<evidence type="ECO:0000259" key="2">
    <source>
        <dbReference type="Pfam" id="PF00793"/>
    </source>
</evidence>
<dbReference type="NCBIfam" id="NF006421">
    <property type="entry name" value="PRK08673.1"/>
    <property type="match status" value="1"/>
</dbReference>
<reference evidence="3 9" key="1">
    <citation type="journal article" date="2014" name="J. Bacteriol.">
        <title>Role of an Archaeal PitA Transporter in the Copper and Arsenic Resistance of Metallosphaera sedula, an Extreme Thermoacidophile.</title>
        <authorList>
            <person name="McCarthy S."/>
            <person name="Ai C."/>
            <person name="Wheaton G."/>
            <person name="Tevatia R."/>
            <person name="Eckrich V."/>
            <person name="Kelly R."/>
            <person name="Blum P."/>
        </authorList>
    </citation>
    <scope>NUCLEOTIDE SEQUENCE [LARGE SCALE GENOMIC DNA]</scope>
    <source>
        <strain evidence="3 9">CuR1</strain>
    </source>
</reference>
<gene>
    <name evidence="3" type="ORF">HA72_1876</name>
    <name evidence="4" type="ORF">MsedA_1920</name>
    <name evidence="5" type="ORF">MsedB_1922</name>
    <name evidence="6" type="ORF">MsedC_1920</name>
    <name evidence="7" type="ORF">MsedD_1921</name>
    <name evidence="8" type="ORF">MsedE_1922</name>
</gene>
<organism evidence="3 9">
    <name type="scientific">Metallosphaera sedula</name>
    <dbReference type="NCBI Taxonomy" id="43687"/>
    <lineage>
        <taxon>Archaea</taxon>
        <taxon>Thermoproteota</taxon>
        <taxon>Thermoprotei</taxon>
        <taxon>Sulfolobales</taxon>
        <taxon>Sulfolobaceae</taxon>
        <taxon>Metallosphaera</taxon>
    </lineage>
</organism>
<dbReference type="PATRIC" id="fig|43687.5.peg.2031"/>
<evidence type="ECO:0000313" key="10">
    <source>
        <dbReference type="Proteomes" id="UP000056255"/>
    </source>
</evidence>
<evidence type="ECO:0000313" key="4">
    <source>
        <dbReference type="EMBL" id="AKV74833.1"/>
    </source>
</evidence>
<reference evidence="8 10" key="3">
    <citation type="submission" date="2015-07" db="EMBL/GenBank/DDBJ databases">
        <title>Physiological, transcriptional responses and genome re-sequencing of acid resistant extremely thermoacidophilic Metallosphaera sedula SARC-M1.</title>
        <authorList>
            <person name="Ai C."/>
            <person name="McCarthy S."/>
            <person name="Eckrich V."/>
            <person name="Rudrappa D."/>
            <person name="Qiu G."/>
            <person name="Blum P."/>
        </authorList>
    </citation>
    <scope>NUCLEOTIDE SEQUENCE [LARGE SCALE GENOMIC DNA]</scope>
    <source>
        <strain evidence="8 10">SARC-M1</strain>
    </source>
</reference>
<keyword evidence="1 3" id="KW-0808">Transferase</keyword>
<dbReference type="NCBIfam" id="NF009239">
    <property type="entry name" value="PRK12595.1"/>
    <property type="match status" value="1"/>
</dbReference>
<dbReference type="Proteomes" id="UP000062398">
    <property type="component" value="Chromosome"/>
</dbReference>
<dbReference type="RefSeq" id="WP_012021803.1">
    <property type="nucleotide sequence ID" value="NZ_CP008822.1"/>
</dbReference>
<dbReference type="PANTHER" id="PTHR43018">
    <property type="entry name" value="PHOSPHO-2-DEHYDRO-3-DEOXYHEPTONATE ALDOLASE"/>
    <property type="match status" value="1"/>
</dbReference>
<evidence type="ECO:0000313" key="11">
    <source>
        <dbReference type="Proteomes" id="UP000061362"/>
    </source>
</evidence>
<dbReference type="Proteomes" id="UP000062475">
    <property type="component" value="Chromosome"/>
</dbReference>
<dbReference type="Gene3D" id="3.20.20.70">
    <property type="entry name" value="Aldolase class I"/>
    <property type="match status" value="1"/>
</dbReference>
<dbReference type="InterPro" id="IPR006218">
    <property type="entry name" value="DAHP1/KDSA"/>
</dbReference>
<feature type="domain" description="DAHP synthetase I/KDSA" evidence="2">
    <location>
        <begin position="77"/>
        <end position="319"/>
    </location>
</feature>
<dbReference type="InterPro" id="IPR013785">
    <property type="entry name" value="Aldolase_TIM"/>
</dbReference>
<dbReference type="EMBL" id="CP012175">
    <property type="protein sequence ID" value="AKV81566.1"/>
    <property type="molecule type" value="Genomic_DNA"/>
</dbReference>
<dbReference type="OrthoDB" id="350424at2157"/>
<evidence type="ECO:0000313" key="5">
    <source>
        <dbReference type="EMBL" id="AKV77069.1"/>
    </source>
</evidence>
<evidence type="ECO:0000313" key="8">
    <source>
        <dbReference type="EMBL" id="AKV83799.1"/>
    </source>
</evidence>
<dbReference type="EC" id="2.5.1.54" evidence="3"/>
<dbReference type="PANTHER" id="PTHR43018:SF2">
    <property type="entry name" value="PHOSPHO-2-DEHYDRO-3-DEOXYHEPTONATE ALDOLASE"/>
    <property type="match status" value="1"/>
</dbReference>
<evidence type="ECO:0000313" key="6">
    <source>
        <dbReference type="EMBL" id="AKV79321.1"/>
    </source>
</evidence>
<dbReference type="EMBL" id="CP012172">
    <property type="protein sequence ID" value="AKV74833.1"/>
    <property type="molecule type" value="Genomic_DNA"/>
</dbReference>
<dbReference type="GO" id="GO:0003849">
    <property type="term" value="F:3-deoxy-7-phosphoheptulonate synthase activity"/>
    <property type="evidence" value="ECO:0007669"/>
    <property type="project" value="UniProtKB-EC"/>
</dbReference>
<dbReference type="EMBL" id="CP008822">
    <property type="protein sequence ID" value="AIM28000.1"/>
    <property type="molecule type" value="Genomic_DNA"/>
</dbReference>
<dbReference type="EMBL" id="CP012174">
    <property type="protein sequence ID" value="AKV79321.1"/>
    <property type="molecule type" value="Genomic_DNA"/>
</dbReference>
<dbReference type="NCBIfam" id="TIGR01361">
    <property type="entry name" value="DAHP_synth_Bsub"/>
    <property type="match status" value="1"/>
</dbReference>
<dbReference type="EMBL" id="CP012173">
    <property type="protein sequence ID" value="AKV77069.1"/>
    <property type="molecule type" value="Genomic_DNA"/>
</dbReference>
<dbReference type="Proteomes" id="UP000029084">
    <property type="component" value="Chromosome"/>
</dbReference>
<dbReference type="Proteomes" id="UP000061362">
    <property type="component" value="Chromosome"/>
</dbReference>
<dbReference type="SUPFAM" id="SSF51569">
    <property type="entry name" value="Aldolase"/>
    <property type="match status" value="1"/>
</dbReference>
<dbReference type="Proteomes" id="UP000068832">
    <property type="component" value="Chromosome"/>
</dbReference>
<dbReference type="GO" id="GO:0016832">
    <property type="term" value="F:aldehyde-lyase activity"/>
    <property type="evidence" value="ECO:0007669"/>
    <property type="project" value="InterPro"/>
</dbReference>
<protein>
    <submittedName>
        <fullName evidence="4">3-deoxy-7-phosphoheptulonate synthase</fullName>
    </submittedName>
    <submittedName>
        <fullName evidence="3">3-deoxy-D-arabinoheptulosonate-7-phosphate synthase</fullName>
        <ecNumber evidence="3">2.5.1.54</ecNumber>
    </submittedName>
</protein>
<evidence type="ECO:0000313" key="13">
    <source>
        <dbReference type="Proteomes" id="UP000062475"/>
    </source>
</evidence>
<dbReference type="OMA" id="QLQMDVA"/>
<evidence type="ECO:0000256" key="1">
    <source>
        <dbReference type="ARBA" id="ARBA00022679"/>
    </source>
</evidence>
<evidence type="ECO:0000313" key="12">
    <source>
        <dbReference type="Proteomes" id="UP000062398"/>
    </source>
</evidence>
<accession>A0A088E9J9</accession>
<proteinExistence type="predicted"/>
<dbReference type="GO" id="GO:0009073">
    <property type="term" value="P:aromatic amino acid family biosynthetic process"/>
    <property type="evidence" value="ECO:0007669"/>
    <property type="project" value="InterPro"/>
</dbReference>
<dbReference type="Pfam" id="PF00793">
    <property type="entry name" value="DAHP_synth_1"/>
    <property type="match status" value="1"/>
</dbReference>
<evidence type="ECO:0000313" key="14">
    <source>
        <dbReference type="Proteomes" id="UP000068832"/>
    </source>
</evidence>
<dbReference type="GeneID" id="97613023"/>
<dbReference type="InterPro" id="IPR006268">
    <property type="entry name" value="DAHP_syn_2"/>
</dbReference>
<sequence>MILYILKGKDHSSLKEKLKSSSASFKFLNLYGKELALAWPDSAVEGITDESVELVVKTKKSYILAGNEWKKDPTVVKVKDVEIGSKRVVVAAGPCAVESMEQTETVAKAVKRAGASLLRGGAYKPRTSPYSFQGLGEEGLKILRKAGDETGLPVVSEILDARDAGAFAKYADMVQIGARNSQNFTLLRDVGKLGKPVLLKRGLGNTVEELIQSAEYVMMEGNGNVVLCERGIRTFEKSTRFTLDIGGMVAGKLMTHLPFCADPSHPAGKRELVHSLALASVAAGADMLLVEVHPRPEVALSDSEQQLTPESFELLMERVKALASVLGRSA</sequence>
<reference evidence="11 12" key="2">
    <citation type="journal article" date="2015" name="Genome Announc.">
        <title>Complete Genome Sequences of Evolved Arsenate-Resistant Metallosphaera sedula Strains.</title>
        <authorList>
            <person name="Ai C."/>
            <person name="McCarthy S."/>
            <person name="Schackwitz W."/>
            <person name="Martin J."/>
            <person name="Lipzen A."/>
            <person name="Blum P."/>
        </authorList>
    </citation>
    <scope>NUCLEOTIDE SEQUENCE [LARGE SCALE GENOMIC DNA]</scope>
    <source>
        <strain evidence="6 12">ARS120-1</strain>
        <strain evidence="7 11">ARS120-2</strain>
        <strain evidence="4 14">ARS50-1</strain>
        <strain evidence="5 13">ARS50-2</strain>
    </source>
</reference>
<name>A0A088E9J9_9CREN</name>
<dbReference type="AlphaFoldDB" id="A0A088E9J9"/>
<evidence type="ECO:0000313" key="9">
    <source>
        <dbReference type="Proteomes" id="UP000029084"/>
    </source>
</evidence>
<dbReference type="EMBL" id="CP012176">
    <property type="protein sequence ID" value="AKV83799.1"/>
    <property type="molecule type" value="Genomic_DNA"/>
</dbReference>